<dbReference type="AlphaFoldDB" id="A0A1H8DC09"/>
<organism evidence="1 2">
    <name type="scientific">Brachymonas denitrificans DSM 15123</name>
    <dbReference type="NCBI Taxonomy" id="1121117"/>
    <lineage>
        <taxon>Bacteria</taxon>
        <taxon>Pseudomonadati</taxon>
        <taxon>Pseudomonadota</taxon>
        <taxon>Betaproteobacteria</taxon>
        <taxon>Burkholderiales</taxon>
        <taxon>Comamonadaceae</taxon>
        <taxon>Brachymonas</taxon>
    </lineage>
</organism>
<dbReference type="Proteomes" id="UP000199531">
    <property type="component" value="Unassembled WGS sequence"/>
</dbReference>
<gene>
    <name evidence="1" type="ORF">SAMN02745977_00263</name>
</gene>
<evidence type="ECO:0000313" key="2">
    <source>
        <dbReference type="Proteomes" id="UP000199531"/>
    </source>
</evidence>
<sequence>MSIAFIETARFPSQFAAVEWSAAASSPELAVYRLLSEDWPPAGRGCDYIAVARSSQAVYSYSPQQPDQLGEPVDHLLSIGPLAWV</sequence>
<accession>A0A1H8DC09</accession>
<proteinExistence type="predicted"/>
<keyword evidence="2" id="KW-1185">Reference proteome</keyword>
<dbReference type="EMBL" id="FOCW01000001">
    <property type="protein sequence ID" value="SEN04665.1"/>
    <property type="molecule type" value="Genomic_DNA"/>
</dbReference>
<name>A0A1H8DC09_9BURK</name>
<protein>
    <submittedName>
        <fullName evidence="1">Uncharacterized protein</fullName>
    </submittedName>
</protein>
<dbReference type="RefSeq" id="WP_091812998.1">
    <property type="nucleotide sequence ID" value="NZ_FOCW01000001.1"/>
</dbReference>
<dbReference type="STRING" id="1121117.SAMN02745977_00263"/>
<evidence type="ECO:0000313" key="1">
    <source>
        <dbReference type="EMBL" id="SEN04665.1"/>
    </source>
</evidence>
<dbReference type="OrthoDB" id="2515046at2"/>
<reference evidence="1 2" key="1">
    <citation type="submission" date="2016-10" db="EMBL/GenBank/DDBJ databases">
        <authorList>
            <person name="de Groot N.N."/>
        </authorList>
    </citation>
    <scope>NUCLEOTIDE SEQUENCE [LARGE SCALE GENOMIC DNA]</scope>
    <source>
        <strain evidence="1 2">DSM 15123</strain>
    </source>
</reference>